<gene>
    <name evidence="4" type="ORF">PGLA1383_LOCUS32978</name>
</gene>
<dbReference type="EMBL" id="CAJNNV010025589">
    <property type="protein sequence ID" value="CAE8615266.1"/>
    <property type="molecule type" value="Genomic_DNA"/>
</dbReference>
<proteinExistence type="predicted"/>
<evidence type="ECO:0000256" key="2">
    <source>
        <dbReference type="ARBA" id="ARBA00023140"/>
    </source>
</evidence>
<organism evidence="4 5">
    <name type="scientific">Polarella glacialis</name>
    <name type="common">Dinoflagellate</name>
    <dbReference type="NCBI Taxonomy" id="89957"/>
    <lineage>
        <taxon>Eukaryota</taxon>
        <taxon>Sar</taxon>
        <taxon>Alveolata</taxon>
        <taxon>Dinophyceae</taxon>
        <taxon>Suessiales</taxon>
        <taxon>Suessiaceae</taxon>
        <taxon>Polarella</taxon>
    </lineage>
</organism>
<dbReference type="AlphaFoldDB" id="A0A813FSJ5"/>
<accession>A0A813FSJ5</accession>
<dbReference type="Proteomes" id="UP000654075">
    <property type="component" value="Unassembled WGS sequence"/>
</dbReference>
<protein>
    <submittedName>
        <fullName evidence="4">Uncharacterized protein</fullName>
    </submittedName>
</protein>
<keyword evidence="2" id="KW-0576">Peroxisome</keyword>
<comment type="caution">
    <text evidence="4">The sequence shown here is derived from an EMBL/GenBank/DDBJ whole genome shotgun (WGS) entry which is preliminary data.</text>
</comment>
<evidence type="ECO:0000256" key="1">
    <source>
        <dbReference type="ARBA" id="ARBA00023136"/>
    </source>
</evidence>
<name>A0A813FSJ5_POLGL</name>
<sequence length="247" mass="28459">MAPIPPDDLDRWVQFCNNTEAWDKVWKVCHAGVRCFVNVVPNPELRANVDFMWRYILDGRKVSWMFKWIKELQGFRAALRQPGDDRVVRLRAMVRLWFAGRWIFENLHIMTKMLPNGKGNFLKVKDPMRLNRLAKFCWEGALLSNLAVDLMVLRIAKQPETAEERLLRRLRLVNYFGDSMICCNMMQVPQMVSKFLFGREMAFLDSWVGLNGTMAAVCQCYFVFPARPLPAIAAALTGPAIAAALTK</sequence>
<reference evidence="4" key="1">
    <citation type="submission" date="2021-02" db="EMBL/GenBank/DDBJ databases">
        <authorList>
            <person name="Dougan E. K."/>
            <person name="Rhodes N."/>
            <person name="Thang M."/>
            <person name="Chan C."/>
        </authorList>
    </citation>
    <scope>NUCLEOTIDE SEQUENCE</scope>
</reference>
<keyword evidence="1" id="KW-0472">Membrane</keyword>
<evidence type="ECO:0000313" key="4">
    <source>
        <dbReference type="EMBL" id="CAE8615266.1"/>
    </source>
</evidence>
<evidence type="ECO:0000313" key="5">
    <source>
        <dbReference type="Proteomes" id="UP000654075"/>
    </source>
</evidence>
<dbReference type="Pfam" id="PF05648">
    <property type="entry name" value="PEX11"/>
    <property type="match status" value="1"/>
</dbReference>
<keyword evidence="5" id="KW-1185">Reference proteome</keyword>
<comment type="subcellular location">
    <subcellularLocation>
        <location evidence="3">Peroxisome membrane</location>
    </subcellularLocation>
</comment>
<dbReference type="GO" id="GO:0005778">
    <property type="term" value="C:peroxisomal membrane"/>
    <property type="evidence" value="ECO:0007669"/>
    <property type="project" value="UniProtKB-SubCell"/>
</dbReference>
<dbReference type="InterPro" id="IPR008733">
    <property type="entry name" value="PEX11"/>
</dbReference>
<evidence type="ECO:0000256" key="3">
    <source>
        <dbReference type="ARBA" id="ARBA00046271"/>
    </source>
</evidence>
<dbReference type="GO" id="GO:0016559">
    <property type="term" value="P:peroxisome fission"/>
    <property type="evidence" value="ECO:0007669"/>
    <property type="project" value="InterPro"/>
</dbReference>